<dbReference type="Pfam" id="PF16162">
    <property type="entry name" value="KwaB"/>
    <property type="match status" value="1"/>
</dbReference>
<evidence type="ECO:0008006" key="3">
    <source>
        <dbReference type="Google" id="ProtNLM"/>
    </source>
</evidence>
<sequence length="213" mass="25523">MYNKIIKSKPGVGKLTPDIIDFYIYEFSEDNRTVRFIKRNRKMNILRKGFFGQVIGKEFKQIDESSLFMLDDKIDMIIFENEIFILNHISFERIFRLYNEFQERATKVLDDERLKKRIVHYNDLKEEILNNKNFVKRVSKLSYDSEGSMLFLNKDSIEKARTVIEKFSLDIKINSEDQYVYDNKLQASEFIKLMQDAYYKTLIGENLGTDDRR</sequence>
<accession>A0A1S8KMI6</accession>
<comment type="caution">
    <text evidence="1">The sequence shown here is derived from an EMBL/GenBank/DDBJ whole genome shotgun (WGS) entry which is preliminary data.</text>
</comment>
<organism evidence="1 2">
    <name type="scientific">Dolosigranulum pigrum</name>
    <dbReference type="NCBI Taxonomy" id="29394"/>
    <lineage>
        <taxon>Bacteria</taxon>
        <taxon>Bacillati</taxon>
        <taxon>Bacillota</taxon>
        <taxon>Bacilli</taxon>
        <taxon>Lactobacillales</taxon>
        <taxon>Carnobacteriaceae</taxon>
        <taxon>Dolosigranulum</taxon>
    </lineage>
</organism>
<evidence type="ECO:0000313" key="1">
    <source>
        <dbReference type="EMBL" id="OOL80853.1"/>
    </source>
</evidence>
<proteinExistence type="predicted"/>
<name>A0A1S8KMI6_9LACT</name>
<protein>
    <recommendedName>
        <fullName evidence="3">DUF4868 domain-containing protein</fullName>
    </recommendedName>
</protein>
<dbReference type="InterPro" id="IPR032359">
    <property type="entry name" value="KwaB-like"/>
</dbReference>
<reference evidence="1 2" key="1">
    <citation type="submission" date="2017-01" db="EMBL/GenBank/DDBJ databases">
        <title>Complete Genome Sequence of Dolosigranulum pigrum isolated from a Patient with interstitial lung disease.</title>
        <authorList>
            <person name="Mukhopadhyay R."/>
            <person name="Joaquin J."/>
            <person name="Hogue R."/>
            <person name="Fitzgerald S."/>
            <person name="Jospin G."/>
            <person name="Eisen J.A."/>
            <person name="Chaturvedi V."/>
        </authorList>
    </citation>
    <scope>NUCLEOTIDE SEQUENCE [LARGE SCALE GENOMIC DNA]</scope>
    <source>
        <strain evidence="1 2">15S00348</strain>
    </source>
</reference>
<dbReference type="EMBL" id="MUYF01000003">
    <property type="protein sequence ID" value="OOL80853.1"/>
    <property type="molecule type" value="Genomic_DNA"/>
</dbReference>
<evidence type="ECO:0000313" key="2">
    <source>
        <dbReference type="Proteomes" id="UP000190409"/>
    </source>
</evidence>
<dbReference type="Proteomes" id="UP000190409">
    <property type="component" value="Unassembled WGS sequence"/>
</dbReference>
<gene>
    <name evidence="1" type="ORF">BWX42_02905</name>
</gene>
<dbReference type="AlphaFoldDB" id="A0A1S8KMI6"/>